<dbReference type="EMBL" id="AP025730">
    <property type="protein sequence ID" value="BDI05201.1"/>
    <property type="molecule type" value="Genomic_DNA"/>
</dbReference>
<reference evidence="2" key="1">
    <citation type="submission" date="2022-04" db="EMBL/GenBank/DDBJ databases">
        <title>Whole genome sequence of Sphaerotilus sp. FB-5.</title>
        <authorList>
            <person name="Takeda M."/>
            <person name="Narihara S."/>
            <person name="Akimoto M."/>
            <person name="Akimoto R."/>
            <person name="Nishiyashiki S."/>
            <person name="Murakami T."/>
        </authorList>
    </citation>
    <scope>NUCLEOTIDE SEQUENCE</scope>
    <source>
        <strain evidence="2">FB-5</strain>
    </source>
</reference>
<dbReference type="Proteomes" id="UP001057498">
    <property type="component" value="Chromosome"/>
</dbReference>
<protein>
    <submittedName>
        <fullName evidence="2">Uncharacterized protein</fullName>
    </submittedName>
</protein>
<accession>A0ABM7YL90</accession>
<gene>
    <name evidence="2" type="ORF">CATMQ487_21710</name>
</gene>
<organism evidence="2 3">
    <name type="scientific">Sphaerotilus microaerophilus</name>
    <dbReference type="NCBI Taxonomy" id="2914710"/>
    <lineage>
        <taxon>Bacteria</taxon>
        <taxon>Pseudomonadati</taxon>
        <taxon>Pseudomonadota</taxon>
        <taxon>Betaproteobacteria</taxon>
        <taxon>Burkholderiales</taxon>
        <taxon>Sphaerotilaceae</taxon>
        <taxon>Sphaerotilus</taxon>
    </lineage>
</organism>
<evidence type="ECO:0000313" key="2">
    <source>
        <dbReference type="EMBL" id="BDI05201.1"/>
    </source>
</evidence>
<name>A0ABM7YL90_9BURK</name>
<evidence type="ECO:0000256" key="1">
    <source>
        <dbReference type="SAM" id="MobiDB-lite"/>
    </source>
</evidence>
<sequence length="76" mass="7946">MSGAAAQTVAHKPKTMPVMKPQGGRDREARRGTARWREAGKKVMQASGNGPPGSVRPDDAGQGGSPLLCCTRPAVY</sequence>
<feature type="region of interest" description="Disordered" evidence="1">
    <location>
        <begin position="1"/>
        <end position="66"/>
    </location>
</feature>
<feature type="compositionally biased region" description="Basic and acidic residues" evidence="1">
    <location>
        <begin position="23"/>
        <end position="41"/>
    </location>
</feature>
<proteinExistence type="predicted"/>
<evidence type="ECO:0000313" key="3">
    <source>
        <dbReference type="Proteomes" id="UP001057498"/>
    </source>
</evidence>
<keyword evidence="3" id="KW-1185">Reference proteome</keyword>